<dbReference type="Gramene" id="rna50041">
    <property type="protein sequence ID" value="RHN43459.1"/>
    <property type="gene ID" value="gene50041"/>
</dbReference>
<protein>
    <submittedName>
        <fullName evidence="1">Putative long-chain-fatty-acid--CoA ligase</fullName>
        <ecNumber evidence="1">6.2.1.3</ecNumber>
    </submittedName>
</protein>
<accession>A0A396GQL6</accession>
<evidence type="ECO:0000313" key="2">
    <source>
        <dbReference type="Proteomes" id="UP000265566"/>
    </source>
</evidence>
<dbReference type="EMBL" id="PSQE01000008">
    <property type="protein sequence ID" value="RHN43459.1"/>
    <property type="molecule type" value="Genomic_DNA"/>
</dbReference>
<reference evidence="2" key="1">
    <citation type="journal article" date="2018" name="Nat. Plants">
        <title>Whole-genome landscape of Medicago truncatula symbiotic genes.</title>
        <authorList>
            <person name="Pecrix Y."/>
            <person name="Staton S.E."/>
            <person name="Sallet E."/>
            <person name="Lelandais-Briere C."/>
            <person name="Moreau S."/>
            <person name="Carrere S."/>
            <person name="Blein T."/>
            <person name="Jardinaud M.F."/>
            <person name="Latrasse D."/>
            <person name="Zouine M."/>
            <person name="Zahm M."/>
            <person name="Kreplak J."/>
            <person name="Mayjonade B."/>
            <person name="Satge C."/>
            <person name="Perez M."/>
            <person name="Cauet S."/>
            <person name="Marande W."/>
            <person name="Chantry-Darmon C."/>
            <person name="Lopez-Roques C."/>
            <person name="Bouchez O."/>
            <person name="Berard A."/>
            <person name="Debelle F."/>
            <person name="Munos S."/>
            <person name="Bendahmane A."/>
            <person name="Berges H."/>
            <person name="Niebel A."/>
            <person name="Buitink J."/>
            <person name="Frugier F."/>
            <person name="Benhamed M."/>
            <person name="Crespi M."/>
            <person name="Gouzy J."/>
            <person name="Gamas P."/>
        </authorList>
    </citation>
    <scope>NUCLEOTIDE SEQUENCE [LARGE SCALE GENOMIC DNA]</scope>
    <source>
        <strain evidence="2">cv. Jemalong A17</strain>
    </source>
</reference>
<proteinExistence type="predicted"/>
<name>A0A396GQL6_MEDTR</name>
<comment type="caution">
    <text evidence="1">The sequence shown here is derived from an EMBL/GenBank/DDBJ whole genome shotgun (WGS) entry which is preliminary data.</text>
</comment>
<dbReference type="GO" id="GO:0004467">
    <property type="term" value="F:long-chain fatty acid-CoA ligase activity"/>
    <property type="evidence" value="ECO:0007669"/>
    <property type="project" value="UniProtKB-EC"/>
</dbReference>
<keyword evidence="1" id="KW-0436">Ligase</keyword>
<evidence type="ECO:0000313" key="1">
    <source>
        <dbReference type="EMBL" id="RHN43459.1"/>
    </source>
</evidence>
<organism evidence="1 2">
    <name type="scientific">Medicago truncatula</name>
    <name type="common">Barrel medic</name>
    <name type="synonym">Medicago tribuloides</name>
    <dbReference type="NCBI Taxonomy" id="3880"/>
    <lineage>
        <taxon>Eukaryota</taxon>
        <taxon>Viridiplantae</taxon>
        <taxon>Streptophyta</taxon>
        <taxon>Embryophyta</taxon>
        <taxon>Tracheophyta</taxon>
        <taxon>Spermatophyta</taxon>
        <taxon>Magnoliopsida</taxon>
        <taxon>eudicotyledons</taxon>
        <taxon>Gunneridae</taxon>
        <taxon>Pentapetalae</taxon>
        <taxon>rosids</taxon>
        <taxon>fabids</taxon>
        <taxon>Fabales</taxon>
        <taxon>Fabaceae</taxon>
        <taxon>Papilionoideae</taxon>
        <taxon>50 kb inversion clade</taxon>
        <taxon>NPAAA clade</taxon>
        <taxon>Hologalegina</taxon>
        <taxon>IRL clade</taxon>
        <taxon>Trifolieae</taxon>
        <taxon>Medicago</taxon>
    </lineage>
</organism>
<dbReference type="Proteomes" id="UP000265566">
    <property type="component" value="Chromosome 8"/>
</dbReference>
<sequence>MAEDKSFIVEVEKARDAKDGRPSMGPVYRSCFTKDVSPPPIQGLDTCWDVFRSLSFLPHTYFRRSRFFILFFLFPFLHDTTSKLWFSEVIAVGNVKVFVLCKHCQSRTIRLNLFRDL</sequence>
<dbReference type="EC" id="6.2.1.3" evidence="1"/>
<dbReference type="AlphaFoldDB" id="A0A396GQL6"/>
<gene>
    <name evidence="1" type="ORF">MtrunA17_Chr8g0388091</name>
</gene>